<keyword evidence="12" id="KW-1185">Reference proteome</keyword>
<dbReference type="FunFam" id="3.40.50.790:FF:000004">
    <property type="entry name" value="Ribosomal L1 domain-containing 1-like 1"/>
    <property type="match status" value="1"/>
</dbReference>
<keyword evidence="2" id="KW-1017">Isopeptide bond</keyword>
<name>A0A261XV02_9FUNG</name>
<dbReference type="GO" id="GO:0005730">
    <property type="term" value="C:nucleolus"/>
    <property type="evidence" value="ECO:0007669"/>
    <property type="project" value="UniProtKB-SubCell"/>
</dbReference>
<evidence type="ECO:0000256" key="3">
    <source>
        <dbReference type="ARBA" id="ARBA00022553"/>
    </source>
</evidence>
<dbReference type="InterPro" id="IPR028364">
    <property type="entry name" value="Ribosomal_uL1/biogenesis"/>
</dbReference>
<dbReference type="Pfam" id="PF00687">
    <property type="entry name" value="Ribosomal_L1"/>
    <property type="match status" value="1"/>
</dbReference>
<dbReference type="OrthoDB" id="10251727at2759"/>
<dbReference type="Gene3D" id="3.40.50.790">
    <property type="match status" value="1"/>
</dbReference>
<comment type="function">
    <text evidence="8">Regulates cellular senescence through inhibition of PTEN translation. Acts as a pro-apoptotic regulator in response to DNA damage.</text>
</comment>
<evidence type="ECO:0000256" key="1">
    <source>
        <dbReference type="ARBA" id="ARBA00004604"/>
    </source>
</evidence>
<evidence type="ECO:0000256" key="8">
    <source>
        <dbReference type="ARBA" id="ARBA00054167"/>
    </source>
</evidence>
<evidence type="ECO:0000256" key="4">
    <source>
        <dbReference type="ARBA" id="ARBA00022843"/>
    </source>
</evidence>
<sequence>MANMLDEKQAHKAVAALIKHVTEGSKKNELFEEASYVWLLIATKKISESNRKPARIPLKHSLYGKGSEVCLFTKDPQKDYKELLEKKGVKSVTKVIGVTKLRDNYKPFEAKRQLCNSYDVFLADDRVVPLLPKLIGKTFFDKKKQPIPVNLQRTNLNAEINRAIGSTYLHPSSGSCLAIKIGTTTNTVQEILDNLLTALPFVIDKVPKKWRNIQSLHIKTSESLSLPIYNSLPDEAKSIVPVAATANAGTDEE</sequence>
<dbReference type="PANTHER" id="PTHR23105">
    <property type="entry name" value="RIBOSOMAL PROTEIN L7AE FAMILY MEMBER"/>
    <property type="match status" value="1"/>
</dbReference>
<dbReference type="Gene3D" id="3.30.190.20">
    <property type="match status" value="1"/>
</dbReference>
<dbReference type="AlphaFoldDB" id="A0A261XV02"/>
<dbReference type="InterPro" id="IPR023674">
    <property type="entry name" value="Ribosomal_uL1-like"/>
</dbReference>
<dbReference type="EMBL" id="MVBO01000180">
    <property type="protein sequence ID" value="OZJ02172.1"/>
    <property type="molecule type" value="Genomic_DNA"/>
</dbReference>
<proteinExistence type="inferred from homology"/>
<organism evidence="11 12">
    <name type="scientific">Bifiguratus adelaidae</name>
    <dbReference type="NCBI Taxonomy" id="1938954"/>
    <lineage>
        <taxon>Eukaryota</taxon>
        <taxon>Fungi</taxon>
        <taxon>Fungi incertae sedis</taxon>
        <taxon>Mucoromycota</taxon>
        <taxon>Mucoromycotina</taxon>
        <taxon>Endogonomycetes</taxon>
        <taxon>Endogonales</taxon>
        <taxon>Endogonales incertae sedis</taxon>
        <taxon>Bifiguratus</taxon>
    </lineage>
</organism>
<dbReference type="InterPro" id="IPR050257">
    <property type="entry name" value="eL8/uL1-like"/>
</dbReference>
<keyword evidence="7" id="KW-0539">Nucleus</keyword>
<dbReference type="Proteomes" id="UP000242875">
    <property type="component" value="Unassembled WGS sequence"/>
</dbReference>
<dbReference type="SUPFAM" id="SSF56808">
    <property type="entry name" value="Ribosomal protein L1"/>
    <property type="match status" value="1"/>
</dbReference>
<keyword evidence="3" id="KW-0597">Phosphoprotein</keyword>
<gene>
    <name evidence="11" type="ORF">BZG36_04803</name>
</gene>
<evidence type="ECO:0000256" key="6">
    <source>
        <dbReference type="ARBA" id="ARBA00023054"/>
    </source>
</evidence>
<evidence type="ECO:0000313" key="12">
    <source>
        <dbReference type="Proteomes" id="UP000242875"/>
    </source>
</evidence>
<dbReference type="InterPro" id="IPR016095">
    <property type="entry name" value="Ribosomal_uL1_3-a/b-sand"/>
</dbReference>
<evidence type="ECO:0000256" key="9">
    <source>
        <dbReference type="ARBA" id="ARBA00061550"/>
    </source>
</evidence>
<protein>
    <recommendedName>
        <fullName evidence="10">Ribosomal L1 domain-containing protein 1</fullName>
    </recommendedName>
</protein>
<keyword evidence="6" id="KW-0175">Coiled coil</keyword>
<evidence type="ECO:0000313" key="11">
    <source>
        <dbReference type="EMBL" id="OZJ02172.1"/>
    </source>
</evidence>
<dbReference type="GO" id="GO:0003723">
    <property type="term" value="F:RNA binding"/>
    <property type="evidence" value="ECO:0007669"/>
    <property type="project" value="InterPro"/>
</dbReference>
<evidence type="ECO:0000256" key="7">
    <source>
        <dbReference type="ARBA" id="ARBA00023242"/>
    </source>
</evidence>
<keyword evidence="4" id="KW-0832">Ubl conjugation</keyword>
<evidence type="ECO:0000256" key="5">
    <source>
        <dbReference type="ARBA" id="ARBA00022990"/>
    </source>
</evidence>
<accession>A0A261XV02</accession>
<dbReference type="CDD" id="cd00403">
    <property type="entry name" value="Ribosomal_L1"/>
    <property type="match status" value="1"/>
</dbReference>
<keyword evidence="5" id="KW-0007">Acetylation</keyword>
<comment type="similarity">
    <text evidence="9">Belongs to the universal ribosomal protein uL1 family. Highly divergent.</text>
</comment>
<comment type="subcellular location">
    <subcellularLocation>
        <location evidence="1">Nucleus</location>
        <location evidence="1">Nucleolus</location>
    </subcellularLocation>
</comment>
<comment type="caution">
    <text evidence="11">The sequence shown here is derived from an EMBL/GenBank/DDBJ whole genome shotgun (WGS) entry which is preliminary data.</text>
</comment>
<evidence type="ECO:0000256" key="10">
    <source>
        <dbReference type="ARBA" id="ARBA00070787"/>
    </source>
</evidence>
<evidence type="ECO:0000256" key="2">
    <source>
        <dbReference type="ARBA" id="ARBA00022499"/>
    </source>
</evidence>
<reference evidence="11 12" key="1">
    <citation type="journal article" date="2017" name="Mycologia">
        <title>Bifiguratus adelaidae, gen. et sp. nov., a new member of Mucoromycotina in endophytic and soil-dwelling habitats.</title>
        <authorList>
            <person name="Torres-Cruz T.J."/>
            <person name="Billingsley Tobias T.L."/>
            <person name="Almatruk M."/>
            <person name="Hesse C."/>
            <person name="Kuske C.R."/>
            <person name="Desiro A."/>
            <person name="Benucci G.M."/>
            <person name="Bonito G."/>
            <person name="Stajich J.E."/>
            <person name="Dunlap C."/>
            <person name="Arnold A.E."/>
            <person name="Porras-Alfaro A."/>
        </authorList>
    </citation>
    <scope>NUCLEOTIDE SEQUENCE [LARGE SCALE GENOMIC DNA]</scope>
    <source>
        <strain evidence="11 12">AZ0501</strain>
    </source>
</reference>